<evidence type="ECO:0000256" key="1">
    <source>
        <dbReference type="ARBA" id="ARBA00006739"/>
    </source>
</evidence>
<accession>A0A0B4N3Z6</accession>
<organism evidence="5">
    <name type="scientific">Escherichia coli</name>
    <dbReference type="NCBI Taxonomy" id="562"/>
    <lineage>
        <taxon>Bacteria</taxon>
        <taxon>Pseudomonadati</taxon>
        <taxon>Pseudomonadota</taxon>
        <taxon>Gammaproteobacteria</taxon>
        <taxon>Enterobacterales</taxon>
        <taxon>Enterobacteriaceae</taxon>
        <taxon>Escherichia</taxon>
    </lineage>
</organism>
<dbReference type="EMBL" id="KJ710509">
    <property type="protein sequence ID" value="AIG62392.1"/>
    <property type="molecule type" value="Genomic_DNA"/>
</dbReference>
<dbReference type="GO" id="GO:0016757">
    <property type="term" value="F:glycosyltransferase activity"/>
    <property type="evidence" value="ECO:0007669"/>
    <property type="project" value="UniProtKB-KW"/>
</dbReference>
<dbReference type="PANTHER" id="PTHR43179:SF12">
    <property type="entry name" value="GALACTOFURANOSYLTRANSFERASE GLFT2"/>
    <property type="match status" value="1"/>
</dbReference>
<dbReference type="InterPro" id="IPR001173">
    <property type="entry name" value="Glyco_trans_2-like"/>
</dbReference>
<keyword evidence="3 5" id="KW-0808">Transferase</keyword>
<dbReference type="InterPro" id="IPR029044">
    <property type="entry name" value="Nucleotide-diphossugar_trans"/>
</dbReference>
<evidence type="ECO:0000256" key="3">
    <source>
        <dbReference type="ARBA" id="ARBA00022679"/>
    </source>
</evidence>
<evidence type="ECO:0000259" key="4">
    <source>
        <dbReference type="Pfam" id="PF00535"/>
    </source>
</evidence>
<sequence length="300" mass="34651">MLHMESSLKIFAVIVTYNPDMDSFIRNLSAILGQVDTIIIVDNSNEENYQISLKNHVDNISNVILIQPNENLGIAYAQNIGFMQSLKLNADFVITFDQDSSVDSDLIEVLYSEYTKIKDNYNYKIACIGPSVINERNNARYEKYFKNSTQLNESVYSVKSIISSGSLYSMDVFSAIGFNKAEWFIDSIDIEWCYRARYLGYHVLMTTNVAMKHNLGARDVKLPGGKSINIGSPFRLYYVFRNWIFSLREPQFDIKYKMKILLMMPIKFIIFSTVSPRVSRFRFMLKGIKDGLLKKHSFIK</sequence>
<evidence type="ECO:0000313" key="5">
    <source>
        <dbReference type="EMBL" id="AIG62392.1"/>
    </source>
</evidence>
<dbReference type="CDD" id="cd02526">
    <property type="entry name" value="GT2_RfbF_like"/>
    <property type="match status" value="1"/>
</dbReference>
<dbReference type="SUPFAM" id="SSF53448">
    <property type="entry name" value="Nucleotide-diphospho-sugar transferases"/>
    <property type="match status" value="1"/>
</dbReference>
<feature type="domain" description="Glycosyltransferase 2-like" evidence="4">
    <location>
        <begin position="13"/>
        <end position="176"/>
    </location>
</feature>
<evidence type="ECO:0000256" key="2">
    <source>
        <dbReference type="ARBA" id="ARBA00022676"/>
    </source>
</evidence>
<proteinExistence type="inferred from homology"/>
<dbReference type="AlphaFoldDB" id="A0A0B4N3Z6"/>
<name>A0A0B4N3Z6_ECOLX</name>
<protein>
    <submittedName>
        <fullName evidence="5">Glycosyl transferase family 2</fullName>
    </submittedName>
</protein>
<dbReference type="Gene3D" id="3.90.550.10">
    <property type="entry name" value="Spore Coat Polysaccharide Biosynthesis Protein SpsA, Chain A"/>
    <property type="match status" value="1"/>
</dbReference>
<keyword evidence="2" id="KW-0328">Glycosyltransferase</keyword>
<comment type="similarity">
    <text evidence="1">Belongs to the glycosyltransferase 2 family.</text>
</comment>
<dbReference type="Pfam" id="PF00535">
    <property type="entry name" value="Glycos_transf_2"/>
    <property type="match status" value="1"/>
</dbReference>
<dbReference type="PANTHER" id="PTHR43179">
    <property type="entry name" value="RHAMNOSYLTRANSFERASE WBBL"/>
    <property type="match status" value="1"/>
</dbReference>
<reference evidence="5" key="1">
    <citation type="journal article" date="2016" name="PLoS ONE">
        <title>Comparison of O-Antigen Gene Clusters of All O-Serogroups of Escherichia coli and Proposal for Adopting a New Nomenclature for O-Typing.</title>
        <authorList>
            <person name="DebRoy C."/>
            <person name="Fratamico P.M."/>
            <person name="Yan X."/>
            <person name="Baranzoni G."/>
            <person name="Liu Y."/>
            <person name="Needleman D.S."/>
            <person name="Tebbs R."/>
            <person name="O'Connell C.D."/>
            <person name="Allred A."/>
            <person name="Swimley M."/>
            <person name="Mwangi M."/>
            <person name="Kapur V."/>
            <person name="Raygoza Garay J.A."/>
            <person name="Roberts E.L."/>
            <person name="Katani R."/>
        </authorList>
    </citation>
    <scope>NUCLEOTIDE SEQUENCE</scope>
    <source>
        <strain evidence="5">N 282</strain>
    </source>
</reference>